<comment type="caution">
    <text evidence="1">The sequence shown here is derived from an EMBL/GenBank/DDBJ whole genome shotgun (WGS) entry which is preliminary data.</text>
</comment>
<feature type="non-terminal residue" evidence="1">
    <location>
        <position position="124"/>
    </location>
</feature>
<dbReference type="InterPro" id="IPR006944">
    <property type="entry name" value="Phage/GTA_portal"/>
</dbReference>
<name>A0A4U3AHL1_9BACI</name>
<organism evidence="1 2">
    <name type="scientific">Bacillus wiedmannii</name>
    <dbReference type="NCBI Taxonomy" id="1890302"/>
    <lineage>
        <taxon>Bacteria</taxon>
        <taxon>Bacillati</taxon>
        <taxon>Bacillota</taxon>
        <taxon>Bacilli</taxon>
        <taxon>Bacillales</taxon>
        <taxon>Bacillaceae</taxon>
        <taxon>Bacillus</taxon>
        <taxon>Bacillus cereus group</taxon>
    </lineage>
</organism>
<evidence type="ECO:0000313" key="1">
    <source>
        <dbReference type="EMBL" id="TKI88106.1"/>
    </source>
</evidence>
<dbReference type="EMBL" id="SZON01002278">
    <property type="protein sequence ID" value="TKI88106.1"/>
    <property type="molecule type" value="Genomic_DNA"/>
</dbReference>
<dbReference type="AlphaFoldDB" id="A0A4U3AHL1"/>
<evidence type="ECO:0000313" key="2">
    <source>
        <dbReference type="Proteomes" id="UP000305222"/>
    </source>
</evidence>
<dbReference type="Proteomes" id="UP000305222">
    <property type="component" value="Unassembled WGS sequence"/>
</dbReference>
<reference evidence="1 2" key="1">
    <citation type="journal article" date="2019" name="Environ. Microbiol.">
        <title>An active ?-lactamase is a part of an orchestrated cell wall stress resistance network of Bacillus subtilis and related rhizosphere species.</title>
        <authorList>
            <person name="Bucher T."/>
            <person name="Keren-Paz A."/>
            <person name="Hausser J."/>
            <person name="Olender T."/>
            <person name="Cytryn E."/>
            <person name="Kolodkin-Gal I."/>
        </authorList>
    </citation>
    <scope>NUCLEOTIDE SEQUENCE [LARGE SCALE GENOMIC DNA]</scope>
    <source>
        <strain evidence="1 2">I5</strain>
    </source>
</reference>
<proteinExistence type="predicted"/>
<protein>
    <submittedName>
        <fullName evidence="1">Phage portal protein</fullName>
    </submittedName>
</protein>
<dbReference type="Pfam" id="PF04860">
    <property type="entry name" value="Phage_portal"/>
    <property type="match status" value="1"/>
</dbReference>
<gene>
    <name evidence="1" type="ORF">FC699_28630</name>
</gene>
<accession>A0A4U3AHL1</accession>
<sequence>SVLLDIKESNPIHSACISAKVDDIAGVGFDFAPFEEVKEANQEQYKRLKEFMRNCNPEMTSAEIIRAVWDDYETVGWGIIEVVRNNKGEPSKLYHIPAHTVRAHKDKVRFAQIVSNKERWFKKF</sequence>
<feature type="non-terminal residue" evidence="1">
    <location>
        <position position="1"/>
    </location>
</feature>